<dbReference type="PRINTS" id="PR01407">
    <property type="entry name" value="BUTYPHLNCDUF"/>
</dbReference>
<sequence>MAASGGAVQDLCEEATCSICLECFRDPVIIPECGHNFCRACLIQCWEKSEGEASCPLCREIIQHRTLIPNRPLANVVEILGAEKVSLPGGKGAEGKGRVCEKHQEPLKLFCKEEEAPICVVCHVSKEHKGHEVIPLEEALQEYKVGNLSGFPLGMVRVKELQRRGSCAAHRLPEVHLQETAFRDLRIQTVPVYHLRSQLFTSTIFPSLPGPRRSTGRTDEMTICAFNCFNFLPRASFDTYGYVLGCEGFTTGRHFWEVIVGREEGWGVGVARKSVKRKGKFCFDTREGIWGLGKWGGGYELSSPHEFPHPSEEPKRIRVTLNFEGGRVSFYDADTAALLRAFPAASFSGETLQPLFYVPPLL</sequence>
<organism evidence="11 12">
    <name type="scientific">Podarcis muralis</name>
    <name type="common">Wall lizard</name>
    <name type="synonym">Lacerta muralis</name>
    <dbReference type="NCBI Taxonomy" id="64176"/>
    <lineage>
        <taxon>Eukaryota</taxon>
        <taxon>Metazoa</taxon>
        <taxon>Chordata</taxon>
        <taxon>Craniata</taxon>
        <taxon>Vertebrata</taxon>
        <taxon>Euteleostomi</taxon>
        <taxon>Lepidosauria</taxon>
        <taxon>Squamata</taxon>
        <taxon>Bifurcata</taxon>
        <taxon>Unidentata</taxon>
        <taxon>Episquamata</taxon>
        <taxon>Laterata</taxon>
        <taxon>Lacertibaenia</taxon>
        <taxon>Lacertidae</taxon>
        <taxon>Podarcis</taxon>
    </lineage>
</organism>
<reference evidence="11 12" key="1">
    <citation type="journal article" date="2019" name="Proc. Natl. Acad. Sci. U.S.A.">
        <title>Regulatory changes in pterin and carotenoid genes underlie balanced color polymorphisms in the wall lizard.</title>
        <authorList>
            <person name="Andrade P."/>
            <person name="Pinho C."/>
            <person name="Perez I de Lanuza G."/>
            <person name="Afonso S."/>
            <person name="Brejcha J."/>
            <person name="Rubin C.J."/>
            <person name="Wallerman O."/>
            <person name="Pereira P."/>
            <person name="Sabatino S.J."/>
            <person name="Bellati A."/>
            <person name="Pellitteri-Rosa D."/>
            <person name="Bosakova Z."/>
            <person name="Bunikis I."/>
            <person name="Carretero M.A."/>
            <person name="Feiner N."/>
            <person name="Marsik P."/>
            <person name="Pauperio F."/>
            <person name="Salvi D."/>
            <person name="Soler L."/>
            <person name="While G.M."/>
            <person name="Uller T."/>
            <person name="Font E."/>
            <person name="Andersson L."/>
            <person name="Carneiro M."/>
        </authorList>
    </citation>
    <scope>NUCLEOTIDE SEQUENCE</scope>
</reference>
<evidence type="ECO:0008006" key="13">
    <source>
        <dbReference type="Google" id="ProtNLM"/>
    </source>
</evidence>
<dbReference type="InterPro" id="IPR003877">
    <property type="entry name" value="SPRY_dom"/>
</dbReference>
<accession>A0A670HY01</accession>
<evidence type="ECO:0000256" key="6">
    <source>
        <dbReference type="ARBA" id="ARBA00034460"/>
    </source>
</evidence>
<feature type="domain" description="RING-type" evidence="8">
    <location>
        <begin position="17"/>
        <end position="59"/>
    </location>
</feature>
<reference evidence="11" key="2">
    <citation type="submission" date="2025-08" db="UniProtKB">
        <authorList>
            <consortium name="Ensembl"/>
        </authorList>
    </citation>
    <scope>IDENTIFICATION</scope>
</reference>
<dbReference type="Gene3D" id="2.60.120.920">
    <property type="match status" value="1"/>
</dbReference>
<dbReference type="SUPFAM" id="SSF57845">
    <property type="entry name" value="B-box zinc-binding domain"/>
    <property type="match status" value="1"/>
</dbReference>
<dbReference type="Pfam" id="PF13445">
    <property type="entry name" value="zf-RING_UBOX"/>
    <property type="match status" value="1"/>
</dbReference>
<evidence type="ECO:0000313" key="11">
    <source>
        <dbReference type="Ensembl" id="ENSPMRP00000004573.1"/>
    </source>
</evidence>
<dbReference type="Gene3D" id="3.30.40.10">
    <property type="entry name" value="Zinc/RING finger domain, C3HC4 (zinc finger)"/>
    <property type="match status" value="1"/>
</dbReference>
<dbReference type="InterPro" id="IPR000315">
    <property type="entry name" value="Znf_B-box"/>
</dbReference>
<evidence type="ECO:0000256" key="1">
    <source>
        <dbReference type="ARBA" id="ARBA00009651"/>
    </source>
</evidence>
<evidence type="ECO:0000313" key="12">
    <source>
        <dbReference type="Proteomes" id="UP000472272"/>
    </source>
</evidence>
<evidence type="ECO:0000256" key="5">
    <source>
        <dbReference type="ARBA" id="ARBA00022833"/>
    </source>
</evidence>
<dbReference type="GeneTree" id="ENSGT01030000234669"/>
<dbReference type="AlphaFoldDB" id="A0A670HY01"/>
<dbReference type="InterPro" id="IPR027370">
    <property type="entry name" value="Znf-RING_euk"/>
</dbReference>
<dbReference type="InterPro" id="IPR017907">
    <property type="entry name" value="Znf_RING_CS"/>
</dbReference>
<dbReference type="PROSITE" id="PS00518">
    <property type="entry name" value="ZF_RING_1"/>
    <property type="match status" value="1"/>
</dbReference>
<dbReference type="PROSITE" id="PS50119">
    <property type="entry name" value="ZF_BBOX"/>
    <property type="match status" value="1"/>
</dbReference>
<dbReference type="InterPro" id="IPR013083">
    <property type="entry name" value="Znf_RING/FYVE/PHD"/>
</dbReference>
<dbReference type="CDD" id="cd16594">
    <property type="entry name" value="RING-HC_TRIM7-like_C-IV"/>
    <property type="match status" value="1"/>
</dbReference>
<dbReference type="InterPro" id="IPR050143">
    <property type="entry name" value="TRIM/RBCC"/>
</dbReference>
<dbReference type="Pfam" id="PF00643">
    <property type="entry name" value="zf-B_box"/>
    <property type="match status" value="1"/>
</dbReference>
<keyword evidence="3" id="KW-0479">Metal-binding</keyword>
<dbReference type="InterPro" id="IPR043136">
    <property type="entry name" value="B30.2/SPRY_sf"/>
</dbReference>
<reference evidence="11" key="3">
    <citation type="submission" date="2025-09" db="UniProtKB">
        <authorList>
            <consortium name="Ensembl"/>
        </authorList>
    </citation>
    <scope>IDENTIFICATION</scope>
</reference>
<feature type="domain" description="B30.2/SPRY" evidence="10">
    <location>
        <begin position="182"/>
        <end position="362"/>
    </location>
</feature>
<dbReference type="InterPro" id="IPR003879">
    <property type="entry name" value="Butyrophylin_SPRY"/>
</dbReference>
<name>A0A670HY01_PODMU</name>
<dbReference type="PROSITE" id="PS50188">
    <property type="entry name" value="B302_SPRY"/>
    <property type="match status" value="1"/>
</dbReference>
<dbReference type="SMART" id="SM00184">
    <property type="entry name" value="RING"/>
    <property type="match status" value="1"/>
</dbReference>
<dbReference type="Pfam" id="PF00622">
    <property type="entry name" value="SPRY"/>
    <property type="match status" value="1"/>
</dbReference>
<evidence type="ECO:0000259" key="9">
    <source>
        <dbReference type="PROSITE" id="PS50119"/>
    </source>
</evidence>
<keyword evidence="2" id="KW-0528">Neurotoxin</keyword>
<feature type="domain" description="B box-type" evidence="9">
    <location>
        <begin position="95"/>
        <end position="136"/>
    </location>
</feature>
<evidence type="ECO:0000256" key="4">
    <source>
        <dbReference type="ARBA" id="ARBA00022771"/>
    </source>
</evidence>
<dbReference type="SMART" id="SM00449">
    <property type="entry name" value="SPRY"/>
    <property type="match status" value="1"/>
</dbReference>
<dbReference type="Proteomes" id="UP000472272">
    <property type="component" value="Chromosome 2"/>
</dbReference>
<dbReference type="InterPro" id="IPR001870">
    <property type="entry name" value="B30.2/SPRY"/>
</dbReference>
<dbReference type="PROSITE" id="PS50089">
    <property type="entry name" value="ZF_RING_2"/>
    <property type="match status" value="1"/>
</dbReference>
<comment type="function">
    <text evidence="6">Neurotoxin that produces dose-dependent hypolocomotion and hyperalgesia in mice. May directly act on the central nervous system, as it is 6500-fold more potent when administered intracerebroventricularly than intraperitoneal.</text>
</comment>
<dbReference type="InterPro" id="IPR001841">
    <property type="entry name" value="Znf_RING"/>
</dbReference>
<proteinExistence type="inferred from homology"/>
<evidence type="ECO:0000259" key="10">
    <source>
        <dbReference type="PROSITE" id="PS50188"/>
    </source>
</evidence>
<dbReference type="CDD" id="cd19762">
    <property type="entry name" value="Bbox2_TRIM7-like"/>
    <property type="match status" value="1"/>
</dbReference>
<keyword evidence="4 7" id="KW-0863">Zinc-finger</keyword>
<evidence type="ECO:0000256" key="7">
    <source>
        <dbReference type="PROSITE-ProRule" id="PRU00024"/>
    </source>
</evidence>
<dbReference type="InterPro" id="IPR013320">
    <property type="entry name" value="ConA-like_dom_sf"/>
</dbReference>
<evidence type="ECO:0000259" key="8">
    <source>
        <dbReference type="PROSITE" id="PS50089"/>
    </source>
</evidence>
<dbReference type="SMART" id="SM00336">
    <property type="entry name" value="BBOX"/>
    <property type="match status" value="1"/>
</dbReference>
<comment type="similarity">
    <text evidence="1">Belongs to the ohanin/vespryn family.</text>
</comment>
<keyword evidence="2" id="KW-0800">Toxin</keyword>
<keyword evidence="5" id="KW-0862">Zinc</keyword>
<dbReference type="Gene3D" id="3.30.160.60">
    <property type="entry name" value="Classic Zinc Finger"/>
    <property type="match status" value="1"/>
</dbReference>
<dbReference type="SUPFAM" id="SSF57850">
    <property type="entry name" value="RING/U-box"/>
    <property type="match status" value="1"/>
</dbReference>
<evidence type="ECO:0000256" key="3">
    <source>
        <dbReference type="ARBA" id="ARBA00022723"/>
    </source>
</evidence>
<dbReference type="GO" id="GO:0008270">
    <property type="term" value="F:zinc ion binding"/>
    <property type="evidence" value="ECO:0007669"/>
    <property type="project" value="UniProtKB-KW"/>
</dbReference>
<evidence type="ECO:0000256" key="2">
    <source>
        <dbReference type="ARBA" id="ARBA00022699"/>
    </source>
</evidence>
<dbReference type="SUPFAM" id="SSF49899">
    <property type="entry name" value="Concanavalin A-like lectins/glucanases"/>
    <property type="match status" value="1"/>
</dbReference>
<protein>
    <recommendedName>
        <fullName evidence="13">Zinc finger protein RFP-like</fullName>
    </recommendedName>
</protein>
<dbReference type="Ensembl" id="ENSPMRT00000004879.1">
    <property type="protein sequence ID" value="ENSPMRP00000004573.1"/>
    <property type="gene ID" value="ENSPMRG00000003108.1"/>
</dbReference>
<keyword evidence="12" id="KW-1185">Reference proteome</keyword>
<dbReference type="PANTHER" id="PTHR24103">
    <property type="entry name" value="E3 UBIQUITIN-PROTEIN LIGASE TRIM"/>
    <property type="match status" value="1"/>
</dbReference>